<dbReference type="OrthoDB" id="9808843at2"/>
<dbReference type="RefSeq" id="WP_096802890.1">
    <property type="nucleotide sequence ID" value="NZ_CP023563.1"/>
</dbReference>
<dbReference type="SUPFAM" id="SSF52172">
    <property type="entry name" value="CheY-like"/>
    <property type="match status" value="1"/>
</dbReference>
<dbReference type="GO" id="GO:0003677">
    <property type="term" value="F:DNA binding"/>
    <property type="evidence" value="ECO:0007669"/>
    <property type="project" value="UniProtKB-KW"/>
</dbReference>
<evidence type="ECO:0000259" key="5">
    <source>
        <dbReference type="PROSITE" id="PS50110"/>
    </source>
</evidence>
<dbReference type="InterPro" id="IPR000792">
    <property type="entry name" value="Tscrpt_reg_LuxR_C"/>
</dbReference>
<dbReference type="AlphaFoldDB" id="A0A291GNK9"/>
<proteinExistence type="predicted"/>
<dbReference type="InterPro" id="IPR011006">
    <property type="entry name" value="CheY-like_superfamily"/>
</dbReference>
<feature type="domain" description="HTH luxR-type" evidence="4">
    <location>
        <begin position="137"/>
        <end position="202"/>
    </location>
</feature>
<evidence type="ECO:0000259" key="4">
    <source>
        <dbReference type="PROSITE" id="PS50043"/>
    </source>
</evidence>
<evidence type="ECO:0000313" key="7">
    <source>
        <dbReference type="Proteomes" id="UP000218165"/>
    </source>
</evidence>
<dbReference type="Gene3D" id="3.40.50.2300">
    <property type="match status" value="1"/>
</dbReference>
<protein>
    <submittedName>
        <fullName evidence="6">DNA-binding response regulator</fullName>
    </submittedName>
</protein>
<dbReference type="CDD" id="cd17535">
    <property type="entry name" value="REC_NarL-like"/>
    <property type="match status" value="1"/>
</dbReference>
<dbReference type="InterPro" id="IPR058245">
    <property type="entry name" value="NreC/VraR/RcsB-like_REC"/>
</dbReference>
<dbReference type="GO" id="GO:0006355">
    <property type="term" value="P:regulation of DNA-templated transcription"/>
    <property type="evidence" value="ECO:0007669"/>
    <property type="project" value="InterPro"/>
</dbReference>
<dbReference type="Pfam" id="PF00072">
    <property type="entry name" value="Response_reg"/>
    <property type="match status" value="1"/>
</dbReference>
<dbReference type="PRINTS" id="PR00038">
    <property type="entry name" value="HTHLUXR"/>
</dbReference>
<name>A0A291GNK9_9MICO</name>
<dbReference type="InterPro" id="IPR051015">
    <property type="entry name" value="EvgA-like"/>
</dbReference>
<keyword evidence="1 3" id="KW-0597">Phosphoprotein</keyword>
<accession>A0A291GNK9</accession>
<dbReference type="InterPro" id="IPR016032">
    <property type="entry name" value="Sig_transdc_resp-reg_C-effctor"/>
</dbReference>
<keyword evidence="2 6" id="KW-0238">DNA-binding</keyword>
<evidence type="ECO:0000256" key="1">
    <source>
        <dbReference type="ARBA" id="ARBA00022553"/>
    </source>
</evidence>
<sequence>MTATQQPGPIRVMLVDDHEVVRRGIVTVIDASPSLQVIGEASSVAEATRRLPAIRPEVLVVDLQLPDGTGIEVMRAARELDPEQRMLVLTSFDDDAALRESRAAGASGLMLKSARSQEIVEAITAVHGGRTIWPADHVDDGPDLSESDHRIVELIGDGHSNREIAEAVGIAEKTVKNRVTVILQAFDMQRRTQVAAMVAARRRAGWKPHQP</sequence>
<dbReference type="Pfam" id="PF00196">
    <property type="entry name" value="GerE"/>
    <property type="match status" value="1"/>
</dbReference>
<dbReference type="PROSITE" id="PS50043">
    <property type="entry name" value="HTH_LUXR_2"/>
    <property type="match status" value="1"/>
</dbReference>
<feature type="domain" description="Response regulatory" evidence="5">
    <location>
        <begin position="11"/>
        <end position="127"/>
    </location>
</feature>
<dbReference type="PANTHER" id="PTHR45566:SF2">
    <property type="entry name" value="NARL SUBFAMILY"/>
    <property type="match status" value="1"/>
</dbReference>
<gene>
    <name evidence="6" type="ORF">CFK38_09725</name>
</gene>
<dbReference type="PROSITE" id="PS50110">
    <property type="entry name" value="RESPONSE_REGULATORY"/>
    <property type="match status" value="1"/>
</dbReference>
<dbReference type="EMBL" id="CP023563">
    <property type="protein sequence ID" value="ATG51768.1"/>
    <property type="molecule type" value="Genomic_DNA"/>
</dbReference>
<dbReference type="SUPFAM" id="SSF46894">
    <property type="entry name" value="C-terminal effector domain of the bipartite response regulators"/>
    <property type="match status" value="1"/>
</dbReference>
<dbReference type="SMART" id="SM00448">
    <property type="entry name" value="REC"/>
    <property type="match status" value="1"/>
</dbReference>
<dbReference type="GO" id="GO:0000160">
    <property type="term" value="P:phosphorelay signal transduction system"/>
    <property type="evidence" value="ECO:0007669"/>
    <property type="project" value="InterPro"/>
</dbReference>
<dbReference type="PANTHER" id="PTHR45566">
    <property type="entry name" value="HTH-TYPE TRANSCRIPTIONAL REGULATOR YHJB-RELATED"/>
    <property type="match status" value="1"/>
</dbReference>
<dbReference type="Proteomes" id="UP000218165">
    <property type="component" value="Chromosome"/>
</dbReference>
<feature type="modified residue" description="4-aspartylphosphate" evidence="3">
    <location>
        <position position="62"/>
    </location>
</feature>
<organism evidence="6 7">
    <name type="scientific">Brachybacterium vulturis</name>
    <dbReference type="NCBI Taxonomy" id="2017484"/>
    <lineage>
        <taxon>Bacteria</taxon>
        <taxon>Bacillati</taxon>
        <taxon>Actinomycetota</taxon>
        <taxon>Actinomycetes</taxon>
        <taxon>Micrococcales</taxon>
        <taxon>Dermabacteraceae</taxon>
        <taxon>Brachybacterium</taxon>
    </lineage>
</organism>
<dbReference type="SMART" id="SM00421">
    <property type="entry name" value="HTH_LUXR"/>
    <property type="match status" value="1"/>
</dbReference>
<dbReference type="KEGG" id="brz:CFK38_09725"/>
<evidence type="ECO:0000256" key="2">
    <source>
        <dbReference type="ARBA" id="ARBA00023125"/>
    </source>
</evidence>
<dbReference type="InterPro" id="IPR001789">
    <property type="entry name" value="Sig_transdc_resp-reg_receiver"/>
</dbReference>
<evidence type="ECO:0000313" key="6">
    <source>
        <dbReference type="EMBL" id="ATG51768.1"/>
    </source>
</evidence>
<keyword evidence="7" id="KW-1185">Reference proteome</keyword>
<reference evidence="7" key="1">
    <citation type="submission" date="2017-09" db="EMBL/GenBank/DDBJ databases">
        <title>Brachybacterium sp. VM2412.</title>
        <authorList>
            <person name="Tak E.J."/>
            <person name="Bae J.-W."/>
        </authorList>
    </citation>
    <scope>NUCLEOTIDE SEQUENCE [LARGE SCALE GENOMIC DNA]</scope>
    <source>
        <strain evidence="7">VM2412</strain>
    </source>
</reference>
<evidence type="ECO:0000256" key="3">
    <source>
        <dbReference type="PROSITE-ProRule" id="PRU00169"/>
    </source>
</evidence>